<evidence type="ECO:0000259" key="12">
    <source>
        <dbReference type="PROSITE" id="PS50089"/>
    </source>
</evidence>
<dbReference type="SMR" id="A0A482XF30"/>
<dbReference type="NCBIfam" id="TIGR00570">
    <property type="entry name" value="cdk7"/>
    <property type="match status" value="1"/>
</dbReference>
<keyword evidence="10" id="KW-0805">Transcription regulation</keyword>
<dbReference type="Pfam" id="PF06391">
    <property type="entry name" value="MAT1"/>
    <property type="match status" value="1"/>
</dbReference>
<comment type="function">
    <text evidence="10">Stabilizes the cyclin H-CDK7 complex to form a functional CDK-activating kinase (CAK) enzymatic complex.</text>
</comment>
<keyword evidence="4" id="KW-0862">Zinc</keyword>
<accession>A0A482XF30</accession>
<dbReference type="Pfam" id="PF25811">
    <property type="entry name" value="CAK-anch_MAT1"/>
    <property type="match status" value="1"/>
</dbReference>
<dbReference type="InterPro" id="IPR004575">
    <property type="entry name" value="MAT1/Tfb3"/>
</dbReference>
<reference evidence="13 14" key="1">
    <citation type="journal article" date="2017" name="Gigascience">
        <title>Genome sequence of the small brown planthopper, Laodelphax striatellus.</title>
        <authorList>
            <person name="Zhu J."/>
            <person name="Jiang F."/>
            <person name="Wang X."/>
            <person name="Yang P."/>
            <person name="Bao Y."/>
            <person name="Zhao W."/>
            <person name="Wang W."/>
            <person name="Lu H."/>
            <person name="Wang Q."/>
            <person name="Cui N."/>
            <person name="Li J."/>
            <person name="Chen X."/>
            <person name="Luo L."/>
            <person name="Yu J."/>
            <person name="Kang L."/>
            <person name="Cui F."/>
        </authorList>
    </citation>
    <scope>NUCLEOTIDE SEQUENCE [LARGE SCALE GENOMIC DNA]</scope>
    <source>
        <strain evidence="13">Lst14</strain>
    </source>
</reference>
<evidence type="ECO:0000256" key="1">
    <source>
        <dbReference type="ARBA" id="ARBA00004123"/>
    </source>
</evidence>
<evidence type="ECO:0000256" key="3">
    <source>
        <dbReference type="ARBA" id="ARBA00022771"/>
    </source>
</evidence>
<evidence type="ECO:0000256" key="10">
    <source>
        <dbReference type="PIRNR" id="PIRNR003338"/>
    </source>
</evidence>
<feature type="domain" description="RING-type" evidence="12">
    <location>
        <begin position="6"/>
        <end position="50"/>
    </location>
</feature>
<evidence type="ECO:0000256" key="7">
    <source>
        <dbReference type="ARBA" id="ARBA00077380"/>
    </source>
</evidence>
<keyword evidence="3 11" id="KW-0863">Zinc-finger</keyword>
<evidence type="ECO:0000256" key="2">
    <source>
        <dbReference type="ARBA" id="ARBA00022723"/>
    </source>
</evidence>
<protein>
    <recommendedName>
        <fullName evidence="6 10">CDK-activating kinase assembly factor MAT1</fullName>
    </recommendedName>
    <alternativeName>
        <fullName evidence="9 10">CDK7/cyclin-H assembly factor</fullName>
    </alternativeName>
    <alternativeName>
        <fullName evidence="7 10">Menage a trois</fullName>
    </alternativeName>
    <alternativeName>
        <fullName evidence="8 10">RING finger protein MAT1</fullName>
    </alternativeName>
</protein>
<dbReference type="GO" id="GO:0006289">
    <property type="term" value="P:nucleotide-excision repair"/>
    <property type="evidence" value="ECO:0007669"/>
    <property type="project" value="InterPro"/>
</dbReference>
<keyword evidence="10" id="KW-0131">Cell cycle</keyword>
<keyword evidence="10" id="KW-0804">Transcription</keyword>
<dbReference type="EMBL" id="QKKF02010319">
    <property type="protein sequence ID" value="RZF44645.1"/>
    <property type="molecule type" value="Genomic_DNA"/>
</dbReference>
<dbReference type="PROSITE" id="PS50089">
    <property type="entry name" value="ZF_RING_2"/>
    <property type="match status" value="1"/>
</dbReference>
<comment type="caution">
    <text evidence="13">The sequence shown here is derived from an EMBL/GenBank/DDBJ whole genome shotgun (WGS) entry which is preliminary data.</text>
</comment>
<dbReference type="GO" id="GO:0005675">
    <property type="term" value="C:transcription factor TFIIH holo complex"/>
    <property type="evidence" value="ECO:0007669"/>
    <property type="project" value="UniProtKB-UniRule"/>
</dbReference>
<dbReference type="FunCoup" id="A0A482XF30">
    <property type="interactions" value="1309"/>
</dbReference>
<dbReference type="InterPro" id="IPR057657">
    <property type="entry name" value="MAT1_CAK-anch"/>
</dbReference>
<dbReference type="PANTHER" id="PTHR12683">
    <property type="entry name" value="CDK-ACTIVATING KINASE ASSEMBLY FACTOR MAT1"/>
    <property type="match status" value="1"/>
</dbReference>
<evidence type="ECO:0000256" key="4">
    <source>
        <dbReference type="ARBA" id="ARBA00022833"/>
    </source>
</evidence>
<dbReference type="OrthoDB" id="5963at2759"/>
<evidence type="ECO:0000256" key="11">
    <source>
        <dbReference type="PROSITE-ProRule" id="PRU00175"/>
    </source>
</evidence>
<name>A0A482XF30_LAOST</name>
<evidence type="ECO:0000313" key="14">
    <source>
        <dbReference type="Proteomes" id="UP000291343"/>
    </source>
</evidence>
<dbReference type="InParanoid" id="A0A482XF30"/>
<dbReference type="GO" id="GO:0006357">
    <property type="term" value="P:regulation of transcription by RNA polymerase II"/>
    <property type="evidence" value="ECO:0007669"/>
    <property type="project" value="TreeGrafter"/>
</dbReference>
<dbReference type="AlphaFoldDB" id="A0A482XF30"/>
<dbReference type="InterPro" id="IPR017907">
    <property type="entry name" value="Znf_RING_CS"/>
</dbReference>
<dbReference type="CDD" id="cd16517">
    <property type="entry name" value="RING-HC_MAT1"/>
    <property type="match status" value="1"/>
</dbReference>
<dbReference type="InterPro" id="IPR001841">
    <property type="entry name" value="Znf_RING"/>
</dbReference>
<proteinExistence type="predicted"/>
<dbReference type="Gene3D" id="3.30.40.10">
    <property type="entry name" value="Zinc/RING finger domain, C3HC4 (zinc finger)"/>
    <property type="match status" value="1"/>
</dbReference>
<dbReference type="STRING" id="195883.A0A482XF30"/>
<keyword evidence="2" id="KW-0479">Metal-binding</keyword>
<evidence type="ECO:0000256" key="8">
    <source>
        <dbReference type="ARBA" id="ARBA00077720"/>
    </source>
</evidence>
<dbReference type="InterPro" id="IPR015877">
    <property type="entry name" value="MAT1_centre"/>
</dbReference>
<dbReference type="PANTHER" id="PTHR12683:SF13">
    <property type="entry name" value="CDK-ACTIVATING KINASE ASSEMBLY FACTOR MAT1"/>
    <property type="match status" value="1"/>
</dbReference>
<evidence type="ECO:0000256" key="9">
    <source>
        <dbReference type="ARBA" id="ARBA00083888"/>
    </source>
</evidence>
<dbReference type="GO" id="GO:0061575">
    <property type="term" value="F:cyclin-dependent protein serine/threonine kinase activator activity"/>
    <property type="evidence" value="ECO:0007669"/>
    <property type="project" value="UniProtKB-UniRule"/>
</dbReference>
<sequence>MDDQACPRCKTTKYRNPSLKLMVNVCGHALCESCVDLLFLKGSGSCPECDVPLRRSNFRVQLFEDPAVEKEVDIRKRVLKDFNKKEEDFSSLNEYNDYLENVETIIFNLTNNIDVMETNKRIEQYKRDNRELILKNKIKIGREELELEELLEEEKHIDQIRKKEIVKEELELKRKKIKEKEDLIDELMFSNQDAKKIVNEFAQISQAAAKEMESSKPTAPPRASQFSTGIKFGRTSQQSAYHIPIIEDGPLYTYKEPEIVVDGPEPPVWSEIETGRYIVHMRPETVEERAGGYTANIACMRALQEAFMGLYHVSRPEQGQSS</sequence>
<dbReference type="PIRSF" id="PIRSF003338">
    <property type="entry name" value="MAT1_metazoa"/>
    <property type="match status" value="1"/>
</dbReference>
<evidence type="ECO:0000256" key="6">
    <source>
        <dbReference type="ARBA" id="ARBA00074719"/>
    </source>
</evidence>
<comment type="subcellular location">
    <subcellularLocation>
        <location evidence="1 10">Nucleus</location>
    </subcellularLocation>
</comment>
<keyword evidence="5 10" id="KW-0539">Nucleus</keyword>
<gene>
    <name evidence="13" type="ORF">LSTR_LSTR000597</name>
</gene>
<comment type="subunit">
    <text evidence="10">Associates with CDK7 and cyclin H.</text>
</comment>
<evidence type="ECO:0000256" key="5">
    <source>
        <dbReference type="ARBA" id="ARBA00023242"/>
    </source>
</evidence>
<organism evidence="13 14">
    <name type="scientific">Laodelphax striatellus</name>
    <name type="common">Small brown planthopper</name>
    <name type="synonym">Delphax striatella</name>
    <dbReference type="NCBI Taxonomy" id="195883"/>
    <lineage>
        <taxon>Eukaryota</taxon>
        <taxon>Metazoa</taxon>
        <taxon>Ecdysozoa</taxon>
        <taxon>Arthropoda</taxon>
        <taxon>Hexapoda</taxon>
        <taxon>Insecta</taxon>
        <taxon>Pterygota</taxon>
        <taxon>Neoptera</taxon>
        <taxon>Paraneoptera</taxon>
        <taxon>Hemiptera</taxon>
        <taxon>Auchenorrhyncha</taxon>
        <taxon>Fulgoroidea</taxon>
        <taxon>Delphacidae</taxon>
        <taxon>Criomorphinae</taxon>
        <taxon>Laodelphax</taxon>
    </lineage>
</organism>
<dbReference type="PROSITE" id="PS00518">
    <property type="entry name" value="ZF_RING_1"/>
    <property type="match status" value="1"/>
</dbReference>
<dbReference type="GO" id="GO:0008270">
    <property type="term" value="F:zinc ion binding"/>
    <property type="evidence" value="ECO:0007669"/>
    <property type="project" value="UniProtKB-KW"/>
</dbReference>
<dbReference type="Pfam" id="PF17121">
    <property type="entry name" value="zf-C3HC4_5"/>
    <property type="match status" value="1"/>
</dbReference>
<dbReference type="SUPFAM" id="SSF57850">
    <property type="entry name" value="RING/U-box"/>
    <property type="match status" value="1"/>
</dbReference>
<dbReference type="FunFam" id="3.30.40.10:FF:000037">
    <property type="entry name" value="Cdk-activating kinase assembly factor MAT1, centre"/>
    <property type="match status" value="1"/>
</dbReference>
<dbReference type="SMART" id="SM00184">
    <property type="entry name" value="RING"/>
    <property type="match status" value="1"/>
</dbReference>
<keyword evidence="14" id="KW-1185">Reference proteome</keyword>
<evidence type="ECO:0000313" key="13">
    <source>
        <dbReference type="EMBL" id="RZF44645.1"/>
    </source>
</evidence>
<dbReference type="InterPro" id="IPR013083">
    <property type="entry name" value="Znf_RING/FYVE/PHD"/>
</dbReference>
<dbReference type="Proteomes" id="UP000291343">
    <property type="component" value="Unassembled WGS sequence"/>
</dbReference>